<dbReference type="Proteomes" id="UP001480595">
    <property type="component" value="Unassembled WGS sequence"/>
</dbReference>
<keyword evidence="8" id="KW-1185">Reference proteome</keyword>
<reference evidence="7 8" key="1">
    <citation type="submission" date="2023-01" db="EMBL/GenBank/DDBJ databases">
        <title>Analysis of 21 Apiospora genomes using comparative genomics revels a genus with tremendous synthesis potential of carbohydrate active enzymes and secondary metabolites.</title>
        <authorList>
            <person name="Sorensen T."/>
        </authorList>
    </citation>
    <scope>NUCLEOTIDE SEQUENCE [LARGE SCALE GENOMIC DNA]</scope>
    <source>
        <strain evidence="7 8">CBS 135458</strain>
    </source>
</reference>
<sequence>MSDTTEPTIGFESETPSGNGVDSSENGSTEPPHPTGSPSVDPQHTKLDDDHGPWERKTVLTFAVTTAGVGQAPATAKIDRIEQAAQFLPCHYFDYIAGTSTGGLSAIMLGRLRMSVQQALDSYEKFGNRVFGKPRRSHLRSLLWYPRSKYSTLNVESAFIKLISEQLGISTPIAKEKLFETPDDQTRCIVLSYKQAPLMKKPYLWRSYDHEYSAGDDADKLLNLGRRALTPIWEVARATSAAPGYFEPIQIQGDMHIDGAVRVNNPSKVSTREVYLKEHERLPALCLSIGTGMKQAQADASRESKQDLKKLLRGRSTSKRPRRREIIKGYFQTIVSFAEKLTETEETNSSWKSWCERRHQVKYPNGGSLHWWHRLNLDSDFQREVSLDDWRPHVGGTTTREVIREFTDKYLESDVVQREVQEIAAALVEIRRKRIKTDAWERFVDNKIRYSCGGSEHHHGAKTYKKREDLRRHLKKSHADAQSLTSDEMDERMNELRFILQDQ</sequence>
<evidence type="ECO:0000256" key="4">
    <source>
        <dbReference type="PROSITE-ProRule" id="PRU01161"/>
    </source>
</evidence>
<dbReference type="PANTHER" id="PTHR24185:SF1">
    <property type="entry name" value="CALCIUM-INDEPENDENT PHOSPHOLIPASE A2-GAMMA"/>
    <property type="match status" value="1"/>
</dbReference>
<gene>
    <name evidence="7" type="ORF">PG994_013427</name>
</gene>
<feature type="region of interest" description="Disordered" evidence="5">
    <location>
        <begin position="1"/>
        <end position="52"/>
    </location>
</feature>
<feature type="compositionally biased region" description="Basic and acidic residues" evidence="5">
    <location>
        <begin position="43"/>
        <end position="52"/>
    </location>
</feature>
<dbReference type="GeneID" id="92097899"/>
<feature type="compositionally biased region" description="Polar residues" evidence="5">
    <location>
        <begin position="14"/>
        <end position="29"/>
    </location>
</feature>
<keyword evidence="1 4" id="KW-0378">Hydrolase</keyword>
<protein>
    <submittedName>
        <fullName evidence="7">FabD/lysophospholipase-like protein</fullName>
    </submittedName>
</protein>
<dbReference type="PROSITE" id="PS51635">
    <property type="entry name" value="PNPLA"/>
    <property type="match status" value="1"/>
</dbReference>
<dbReference type="RefSeq" id="XP_066709797.1">
    <property type="nucleotide sequence ID" value="XM_066864836.1"/>
</dbReference>
<keyword evidence="3 4" id="KW-0443">Lipid metabolism</keyword>
<comment type="caution">
    <text evidence="7">The sequence shown here is derived from an EMBL/GenBank/DDBJ whole genome shotgun (WGS) entry which is preliminary data.</text>
</comment>
<dbReference type="Gene3D" id="3.40.1090.10">
    <property type="entry name" value="Cytosolic phospholipase A2 catalytic domain"/>
    <property type="match status" value="1"/>
</dbReference>
<evidence type="ECO:0000256" key="2">
    <source>
        <dbReference type="ARBA" id="ARBA00022963"/>
    </source>
</evidence>
<dbReference type="PANTHER" id="PTHR24185">
    <property type="entry name" value="CALCIUM-INDEPENDENT PHOSPHOLIPASE A2-GAMMA"/>
    <property type="match status" value="1"/>
</dbReference>
<feature type="region of interest" description="Disordered" evidence="5">
    <location>
        <begin position="454"/>
        <end position="487"/>
    </location>
</feature>
<feature type="active site" description="Nucleophile" evidence="4">
    <location>
        <position position="100"/>
    </location>
</feature>
<evidence type="ECO:0000256" key="1">
    <source>
        <dbReference type="ARBA" id="ARBA00022801"/>
    </source>
</evidence>
<name>A0ABR1T8K7_9PEZI</name>
<organism evidence="7 8">
    <name type="scientific">Apiospora phragmitis</name>
    <dbReference type="NCBI Taxonomy" id="2905665"/>
    <lineage>
        <taxon>Eukaryota</taxon>
        <taxon>Fungi</taxon>
        <taxon>Dikarya</taxon>
        <taxon>Ascomycota</taxon>
        <taxon>Pezizomycotina</taxon>
        <taxon>Sordariomycetes</taxon>
        <taxon>Xylariomycetidae</taxon>
        <taxon>Amphisphaeriales</taxon>
        <taxon>Apiosporaceae</taxon>
        <taxon>Apiospora</taxon>
    </lineage>
</organism>
<evidence type="ECO:0000256" key="5">
    <source>
        <dbReference type="SAM" id="MobiDB-lite"/>
    </source>
</evidence>
<evidence type="ECO:0000256" key="3">
    <source>
        <dbReference type="ARBA" id="ARBA00023098"/>
    </source>
</evidence>
<feature type="domain" description="PNPLA" evidence="6">
    <location>
        <begin position="59"/>
        <end position="271"/>
    </location>
</feature>
<dbReference type="InterPro" id="IPR002641">
    <property type="entry name" value="PNPLA_dom"/>
</dbReference>
<proteinExistence type="predicted"/>
<dbReference type="SUPFAM" id="SSF52151">
    <property type="entry name" value="FabD/lysophospholipase-like"/>
    <property type="match status" value="1"/>
</dbReference>
<comment type="caution">
    <text evidence="4">Lacks conserved residue(s) required for the propagation of feature annotation.</text>
</comment>
<dbReference type="Pfam" id="PF01734">
    <property type="entry name" value="Patatin"/>
    <property type="match status" value="1"/>
</dbReference>
<feature type="short sequence motif" description="GXSXG" evidence="4">
    <location>
        <begin position="98"/>
        <end position="102"/>
    </location>
</feature>
<evidence type="ECO:0000313" key="8">
    <source>
        <dbReference type="Proteomes" id="UP001480595"/>
    </source>
</evidence>
<keyword evidence="2 4" id="KW-0442">Lipid degradation</keyword>
<dbReference type="InterPro" id="IPR016035">
    <property type="entry name" value="Acyl_Trfase/lysoPLipase"/>
</dbReference>
<accession>A0ABR1T8K7</accession>
<evidence type="ECO:0000313" key="7">
    <source>
        <dbReference type="EMBL" id="KAK8042944.1"/>
    </source>
</evidence>
<evidence type="ECO:0000259" key="6">
    <source>
        <dbReference type="PROSITE" id="PS51635"/>
    </source>
</evidence>
<dbReference type="EMBL" id="JAQQWL010000013">
    <property type="protein sequence ID" value="KAK8042944.1"/>
    <property type="molecule type" value="Genomic_DNA"/>
</dbReference>
<feature type="active site" description="Proton acceptor" evidence="4">
    <location>
        <position position="258"/>
    </location>
</feature>
<feature type="short sequence motif" description="DGA/G" evidence="4">
    <location>
        <begin position="258"/>
        <end position="260"/>
    </location>
</feature>